<gene>
    <name evidence="11" type="ORF">DEU29_105107</name>
</gene>
<comment type="caution">
    <text evidence="11">The sequence shown here is derived from an EMBL/GenBank/DDBJ whole genome shotgun (WGS) entry which is preliminary data.</text>
</comment>
<name>A0A4R6PJZ9_9GAMM</name>
<dbReference type="EMBL" id="SNXI01000005">
    <property type="protein sequence ID" value="TDP38255.1"/>
    <property type="molecule type" value="Genomic_DNA"/>
</dbReference>
<keyword evidence="6 8" id="KW-1133">Transmembrane helix</keyword>
<dbReference type="GO" id="GO:0098797">
    <property type="term" value="C:plasma membrane protein complex"/>
    <property type="evidence" value="ECO:0007669"/>
    <property type="project" value="TreeGrafter"/>
</dbReference>
<dbReference type="PANTHER" id="PTHR30489">
    <property type="entry name" value="LIPOPROTEIN-RELEASING SYSTEM TRANSMEMBRANE PROTEIN LOLE"/>
    <property type="match status" value="1"/>
</dbReference>
<keyword evidence="12" id="KW-1185">Reference proteome</keyword>
<dbReference type="AlphaFoldDB" id="A0A4R6PJZ9"/>
<feature type="transmembrane region" description="Helical" evidence="8">
    <location>
        <begin position="378"/>
        <end position="398"/>
    </location>
</feature>
<organism evidence="11 12">
    <name type="scientific">Idiomarina aquatica</name>
    <dbReference type="NCBI Taxonomy" id="1327752"/>
    <lineage>
        <taxon>Bacteria</taxon>
        <taxon>Pseudomonadati</taxon>
        <taxon>Pseudomonadota</taxon>
        <taxon>Gammaproteobacteria</taxon>
        <taxon>Alteromonadales</taxon>
        <taxon>Idiomarinaceae</taxon>
        <taxon>Idiomarina</taxon>
    </lineage>
</organism>
<dbReference type="InterPro" id="IPR025857">
    <property type="entry name" value="MacB_PCD"/>
</dbReference>
<keyword evidence="3" id="KW-0813">Transport</keyword>
<feature type="transmembrane region" description="Helical" evidence="8">
    <location>
        <begin position="314"/>
        <end position="341"/>
    </location>
</feature>
<dbReference type="InterPro" id="IPR051447">
    <property type="entry name" value="Lipoprotein-release_system"/>
</dbReference>
<evidence type="ECO:0000313" key="12">
    <source>
        <dbReference type="Proteomes" id="UP000295531"/>
    </source>
</evidence>
<dbReference type="Pfam" id="PF12704">
    <property type="entry name" value="MacB_PCD"/>
    <property type="match status" value="1"/>
</dbReference>
<evidence type="ECO:0000256" key="1">
    <source>
        <dbReference type="ARBA" id="ARBA00004651"/>
    </source>
</evidence>
<protein>
    <submittedName>
        <fullName evidence="11">Lipoprotein-releasing system permease protein</fullName>
    </submittedName>
</protein>
<dbReference type="Proteomes" id="UP000295531">
    <property type="component" value="Unassembled WGS sequence"/>
</dbReference>
<evidence type="ECO:0000259" key="9">
    <source>
        <dbReference type="Pfam" id="PF02687"/>
    </source>
</evidence>
<dbReference type="GO" id="GO:0042953">
    <property type="term" value="P:lipoprotein transport"/>
    <property type="evidence" value="ECO:0007669"/>
    <property type="project" value="InterPro"/>
</dbReference>
<accession>A0A4R6PJZ9</accession>
<evidence type="ECO:0000256" key="2">
    <source>
        <dbReference type="ARBA" id="ARBA00005236"/>
    </source>
</evidence>
<evidence type="ECO:0000256" key="6">
    <source>
        <dbReference type="ARBA" id="ARBA00022989"/>
    </source>
</evidence>
<sequence>MLSWILARRFRGQSKQTGFLSFISASSTLGIVLGCAVLITALSMMNGFQSALQDQLLRVVPHVEYQRVEGEFDDWQAIADIISRDPEVLEVTPVIQQTAMVQVGNTFKGVVLQGIAEPRSTPDKLSGVYDFISPQALSSLYATPSSVVLGRGLAEDLGVEVGDALTMLVAQHQEQAFQAPKRHRLTVVGLFEFGGEIDHQNAYTSLETARTLASIPSGVSGIRLRVADVFNADQVAQRVGNQLPVLVYVSHWMRTHGHLYRDIELVRTVIYLVLVLVMAVACFNIVSTLVLTVTKKQSQIAMLKTMGLRDSKIILTFVWQGLQNGLVGVFWGALLGIGLAWSLPDIMAILESVFAMKILDDDVYFVSRIPSELQLKDVALVTGVALLMSLLATLYPAWRATRVQPARALHSSH</sequence>
<feature type="transmembrane region" description="Helical" evidence="8">
    <location>
        <begin position="20"/>
        <end position="45"/>
    </location>
</feature>
<dbReference type="RefSeq" id="WP_133539300.1">
    <property type="nucleotide sequence ID" value="NZ_SNXI01000005.1"/>
</dbReference>
<comment type="similarity">
    <text evidence="2">Belongs to the ABC-4 integral membrane protein family. LolC/E subfamily.</text>
</comment>
<feature type="transmembrane region" description="Helical" evidence="8">
    <location>
        <begin position="269"/>
        <end position="293"/>
    </location>
</feature>
<dbReference type="GO" id="GO:0044874">
    <property type="term" value="P:lipoprotein localization to outer membrane"/>
    <property type="evidence" value="ECO:0007669"/>
    <property type="project" value="TreeGrafter"/>
</dbReference>
<keyword evidence="5 8" id="KW-0812">Transmembrane</keyword>
<evidence type="ECO:0000256" key="5">
    <source>
        <dbReference type="ARBA" id="ARBA00022692"/>
    </source>
</evidence>
<feature type="domain" description="ABC3 transporter permease C-terminal" evidence="9">
    <location>
        <begin position="272"/>
        <end position="405"/>
    </location>
</feature>
<evidence type="ECO:0000256" key="4">
    <source>
        <dbReference type="ARBA" id="ARBA00022475"/>
    </source>
</evidence>
<evidence type="ECO:0000313" key="11">
    <source>
        <dbReference type="EMBL" id="TDP38255.1"/>
    </source>
</evidence>
<dbReference type="InterPro" id="IPR003838">
    <property type="entry name" value="ABC3_permease_C"/>
</dbReference>
<feature type="domain" description="MacB-like periplasmic core" evidence="10">
    <location>
        <begin position="25"/>
        <end position="240"/>
    </location>
</feature>
<dbReference type="PANTHER" id="PTHR30489:SF0">
    <property type="entry name" value="LIPOPROTEIN-RELEASING SYSTEM TRANSMEMBRANE PROTEIN LOLE"/>
    <property type="match status" value="1"/>
</dbReference>
<comment type="subcellular location">
    <subcellularLocation>
        <location evidence="1">Cell membrane</location>
        <topology evidence="1">Multi-pass membrane protein</topology>
    </subcellularLocation>
</comment>
<keyword evidence="11" id="KW-0449">Lipoprotein</keyword>
<dbReference type="InterPro" id="IPR011925">
    <property type="entry name" value="LolCE_TM"/>
</dbReference>
<keyword evidence="4" id="KW-1003">Cell membrane</keyword>
<keyword evidence="7 8" id="KW-0472">Membrane</keyword>
<dbReference type="OrthoDB" id="9808461at2"/>
<evidence type="ECO:0000259" key="10">
    <source>
        <dbReference type="Pfam" id="PF12704"/>
    </source>
</evidence>
<dbReference type="Pfam" id="PF02687">
    <property type="entry name" value="FtsX"/>
    <property type="match status" value="1"/>
</dbReference>
<evidence type="ECO:0000256" key="7">
    <source>
        <dbReference type="ARBA" id="ARBA00023136"/>
    </source>
</evidence>
<reference evidence="11 12" key="1">
    <citation type="submission" date="2019-03" db="EMBL/GenBank/DDBJ databases">
        <title>Freshwater and sediment microbial communities from various areas in North America, analyzing microbe dynamics in response to fracking.</title>
        <authorList>
            <person name="Lamendella R."/>
        </authorList>
    </citation>
    <scope>NUCLEOTIDE SEQUENCE [LARGE SCALE GENOMIC DNA]</scope>
    <source>
        <strain evidence="11 12">18_TX</strain>
    </source>
</reference>
<evidence type="ECO:0000256" key="3">
    <source>
        <dbReference type="ARBA" id="ARBA00022448"/>
    </source>
</evidence>
<proteinExistence type="inferred from homology"/>
<dbReference type="NCBIfam" id="TIGR02212">
    <property type="entry name" value="lolCE"/>
    <property type="match status" value="1"/>
</dbReference>
<evidence type="ECO:0000256" key="8">
    <source>
        <dbReference type="SAM" id="Phobius"/>
    </source>
</evidence>